<dbReference type="PROSITE" id="PS50011">
    <property type="entry name" value="PROTEIN_KINASE_DOM"/>
    <property type="match status" value="1"/>
</dbReference>
<dbReference type="SUPFAM" id="SSF55550">
    <property type="entry name" value="SH2 domain"/>
    <property type="match status" value="1"/>
</dbReference>
<dbReference type="InterPro" id="IPR000980">
    <property type="entry name" value="SH2"/>
</dbReference>
<keyword evidence="7" id="KW-0727">SH2 domain</keyword>
<comment type="similarity">
    <text evidence="9">Belongs to the protein kinase superfamily. Tyr protein kinase family.</text>
</comment>
<dbReference type="InterPro" id="IPR008266">
    <property type="entry name" value="Tyr_kinase_AS"/>
</dbReference>
<reference evidence="14" key="2">
    <citation type="submission" date="2020-10" db="UniProtKB">
        <authorList>
            <consortium name="WormBaseParasite"/>
        </authorList>
    </citation>
    <scope>IDENTIFICATION</scope>
</reference>
<evidence type="ECO:0000256" key="7">
    <source>
        <dbReference type="PROSITE-ProRule" id="PRU00191"/>
    </source>
</evidence>
<dbReference type="Gene3D" id="3.30.505.10">
    <property type="entry name" value="SH2 domain"/>
    <property type="match status" value="1"/>
</dbReference>
<dbReference type="GO" id="GO:0005524">
    <property type="term" value="F:ATP binding"/>
    <property type="evidence" value="ECO:0007669"/>
    <property type="project" value="UniProtKB-UniRule"/>
</dbReference>
<dbReference type="InterPro" id="IPR036860">
    <property type="entry name" value="SH2_dom_sf"/>
</dbReference>
<evidence type="ECO:0000313" key="14">
    <source>
        <dbReference type="WBParaSite" id="Pan_g13718.t1"/>
    </source>
</evidence>
<dbReference type="InterPro" id="IPR017441">
    <property type="entry name" value="Protein_kinase_ATP_BS"/>
</dbReference>
<dbReference type="InterPro" id="IPR001245">
    <property type="entry name" value="Ser-Thr/Tyr_kinase_cat_dom"/>
</dbReference>
<organism evidence="13 14">
    <name type="scientific">Panagrellus redivivus</name>
    <name type="common">Microworm</name>
    <dbReference type="NCBI Taxonomy" id="6233"/>
    <lineage>
        <taxon>Eukaryota</taxon>
        <taxon>Metazoa</taxon>
        <taxon>Ecdysozoa</taxon>
        <taxon>Nematoda</taxon>
        <taxon>Chromadorea</taxon>
        <taxon>Rhabditida</taxon>
        <taxon>Tylenchina</taxon>
        <taxon>Panagrolaimomorpha</taxon>
        <taxon>Panagrolaimoidea</taxon>
        <taxon>Panagrolaimidae</taxon>
        <taxon>Panagrellus</taxon>
    </lineage>
</organism>
<keyword evidence="2 8" id="KW-0547">Nucleotide-binding</keyword>
<dbReference type="EC" id="2.7.10.2" evidence="9"/>
<keyword evidence="3 9" id="KW-0418">Kinase</keyword>
<evidence type="ECO:0000256" key="1">
    <source>
        <dbReference type="ARBA" id="ARBA00022679"/>
    </source>
</evidence>
<evidence type="ECO:0000259" key="11">
    <source>
        <dbReference type="PROSITE" id="PS50001"/>
    </source>
</evidence>
<accession>A0A7E4UWN8</accession>
<sequence length="871" mass="97789">MVFPIARLPYGLRRRLAELGTPRERYNLQVAAGTTTICPPNLEICETVNMLKISVTYNNFLKLSKAGNVPINFEHSLIRCDRTLMLFGLNAQNFAPKLISDKILIEPTSIRFYRCEISKEICKALSTLTSSPTDIHISGRQPSFKHLFAAFPKMKTLWLRLCELETCTWLDDVPQIKMQKLSKMVIEGTPEQLGVITAAKMLRFLKEQENGFCLRLNVCGVENKKYFCQLTKVMKQKLRTWRKYKTRPETAYVEIRKLNLVRTFYLISMATLSVRIIDESAPRRKSNEKKTITGSNETCGTIAASSEDANHPKASSKEGSATHRKVASAETLTLHRKTTSKEASNAAESTPLISISNEMPTAKPPSLPSTEALQPQPLPTAPKIQSQTVSTELNAVLTAIGKPGGETVRVIKPLGQSLEDMPWYHGFMTRKEAELLCGSKGAWLVRRALSQLNGEIYCITVRDAGGCSHVPIGETLNKHYFFLKNYVCKEPMTLIQYCYEYGTPIGDRGSVLLHPVHRQDWSLRLEQLKIGSKLGEGEFGDVMQGELFLWDGRYKVAVKRIHPKHVVATDFKIALLREANIMRNLHHKHVLRLYGVYTISDPIMIVLEIAEGNSLRTRLRNKEKPPEKPDMCRYVHEIADGMCYLESQWVVHKDLAARNCLLSKNDSIKISDFGLSIIREKGTAATDQTRTKVPCRWMAPETLRQPPRYSSKSDVWAFGVTVYEIFAYGSQPYKGIRSQHDVRVGVRNGTLRLKPPEGTPDYIAEIMGMCFELVETRPSFEQIHGILNKHLPKRTVFSWLTDWWIERRRRAPTTSASATKVGSHTNVNVGTVPGNATTAVSHTGTAETVAPPTTTATGTSEAVVKPTKATA</sequence>
<dbReference type="InterPro" id="IPR011009">
    <property type="entry name" value="Kinase-like_dom_sf"/>
</dbReference>
<dbReference type="PRINTS" id="PR00109">
    <property type="entry name" value="TYRKINASE"/>
</dbReference>
<dbReference type="AlphaFoldDB" id="A0A7E4UWN8"/>
<keyword evidence="1 9" id="KW-0808">Transferase</keyword>
<feature type="region of interest" description="Disordered" evidence="10">
    <location>
        <begin position="282"/>
        <end position="386"/>
    </location>
</feature>
<dbReference type="InterPro" id="IPR050198">
    <property type="entry name" value="Non-receptor_tyrosine_kinases"/>
</dbReference>
<dbReference type="CDD" id="cd00192">
    <property type="entry name" value="PTKc"/>
    <property type="match status" value="1"/>
</dbReference>
<feature type="compositionally biased region" description="Low complexity" evidence="10">
    <location>
        <begin position="843"/>
        <end position="863"/>
    </location>
</feature>
<evidence type="ECO:0000256" key="9">
    <source>
        <dbReference type="RuleBase" id="RU362096"/>
    </source>
</evidence>
<evidence type="ECO:0000256" key="8">
    <source>
        <dbReference type="PROSITE-ProRule" id="PRU10141"/>
    </source>
</evidence>
<dbReference type="SMART" id="SM00252">
    <property type="entry name" value="SH2"/>
    <property type="match status" value="1"/>
</dbReference>
<dbReference type="PANTHER" id="PTHR24418">
    <property type="entry name" value="TYROSINE-PROTEIN KINASE"/>
    <property type="match status" value="1"/>
</dbReference>
<dbReference type="Gene3D" id="1.10.510.10">
    <property type="entry name" value="Transferase(Phosphotransferase) domain 1"/>
    <property type="match status" value="1"/>
</dbReference>
<comment type="catalytic activity">
    <reaction evidence="6 9">
        <text>L-tyrosyl-[protein] + ATP = O-phospho-L-tyrosyl-[protein] + ADP + H(+)</text>
        <dbReference type="Rhea" id="RHEA:10596"/>
        <dbReference type="Rhea" id="RHEA-COMP:10136"/>
        <dbReference type="Rhea" id="RHEA-COMP:20101"/>
        <dbReference type="ChEBI" id="CHEBI:15378"/>
        <dbReference type="ChEBI" id="CHEBI:30616"/>
        <dbReference type="ChEBI" id="CHEBI:46858"/>
        <dbReference type="ChEBI" id="CHEBI:61978"/>
        <dbReference type="ChEBI" id="CHEBI:456216"/>
        <dbReference type="EC" id="2.7.10.2"/>
    </reaction>
</comment>
<keyword evidence="4 8" id="KW-0067">ATP-binding</keyword>
<evidence type="ECO:0000256" key="6">
    <source>
        <dbReference type="ARBA" id="ARBA00051245"/>
    </source>
</evidence>
<evidence type="ECO:0000259" key="12">
    <source>
        <dbReference type="PROSITE" id="PS50011"/>
    </source>
</evidence>
<keyword evidence="5 9" id="KW-0829">Tyrosine-protein kinase</keyword>
<dbReference type="GO" id="GO:0004715">
    <property type="term" value="F:non-membrane spanning protein tyrosine kinase activity"/>
    <property type="evidence" value="ECO:0007669"/>
    <property type="project" value="UniProtKB-EC"/>
</dbReference>
<dbReference type="Proteomes" id="UP000492821">
    <property type="component" value="Unassembled WGS sequence"/>
</dbReference>
<reference evidence="13" key="1">
    <citation type="journal article" date="2013" name="Genetics">
        <title>The draft genome and transcriptome of Panagrellus redivivus are shaped by the harsh demands of a free-living lifestyle.</title>
        <authorList>
            <person name="Srinivasan J."/>
            <person name="Dillman A.R."/>
            <person name="Macchietto M.G."/>
            <person name="Heikkinen L."/>
            <person name="Lakso M."/>
            <person name="Fracchia K.M."/>
            <person name="Antoshechkin I."/>
            <person name="Mortazavi A."/>
            <person name="Wong G."/>
            <person name="Sternberg P.W."/>
        </authorList>
    </citation>
    <scope>NUCLEOTIDE SEQUENCE [LARGE SCALE GENOMIC DNA]</scope>
    <source>
        <strain evidence="13">MT8872</strain>
    </source>
</reference>
<protein>
    <recommendedName>
        <fullName evidence="9">Tyrosine-protein kinase</fullName>
        <ecNumber evidence="9">2.7.10.2</ecNumber>
    </recommendedName>
</protein>
<dbReference type="PROSITE" id="PS50001">
    <property type="entry name" value="SH2"/>
    <property type="match status" value="1"/>
</dbReference>
<dbReference type="WBParaSite" id="Pan_g13718.t1">
    <property type="protein sequence ID" value="Pan_g13718.t1"/>
    <property type="gene ID" value="Pan_g13718"/>
</dbReference>
<feature type="binding site" evidence="8">
    <location>
        <position position="559"/>
    </location>
    <ligand>
        <name>ATP</name>
        <dbReference type="ChEBI" id="CHEBI:30616"/>
    </ligand>
</feature>
<dbReference type="Pfam" id="PF07714">
    <property type="entry name" value="PK_Tyr_Ser-Thr"/>
    <property type="match status" value="1"/>
</dbReference>
<evidence type="ECO:0000256" key="5">
    <source>
        <dbReference type="ARBA" id="ARBA00023137"/>
    </source>
</evidence>
<feature type="region of interest" description="Disordered" evidence="10">
    <location>
        <begin position="811"/>
        <end position="871"/>
    </location>
</feature>
<evidence type="ECO:0000256" key="10">
    <source>
        <dbReference type="SAM" id="MobiDB-lite"/>
    </source>
</evidence>
<name>A0A7E4UWN8_PANRE</name>
<dbReference type="PROSITE" id="PS00109">
    <property type="entry name" value="PROTEIN_KINASE_TYR"/>
    <property type="match status" value="1"/>
</dbReference>
<feature type="domain" description="Protein kinase" evidence="12">
    <location>
        <begin position="528"/>
        <end position="787"/>
    </location>
</feature>
<keyword evidence="13" id="KW-1185">Reference proteome</keyword>
<dbReference type="InterPro" id="IPR000719">
    <property type="entry name" value="Prot_kinase_dom"/>
</dbReference>
<feature type="compositionally biased region" description="Polar residues" evidence="10">
    <location>
        <begin position="341"/>
        <end position="359"/>
    </location>
</feature>
<dbReference type="SUPFAM" id="SSF56112">
    <property type="entry name" value="Protein kinase-like (PK-like)"/>
    <property type="match status" value="1"/>
</dbReference>
<dbReference type="PROSITE" id="PS00107">
    <property type="entry name" value="PROTEIN_KINASE_ATP"/>
    <property type="match status" value="1"/>
</dbReference>
<evidence type="ECO:0000256" key="4">
    <source>
        <dbReference type="ARBA" id="ARBA00022840"/>
    </source>
</evidence>
<evidence type="ECO:0000256" key="2">
    <source>
        <dbReference type="ARBA" id="ARBA00022741"/>
    </source>
</evidence>
<feature type="compositionally biased region" description="Polar residues" evidence="10">
    <location>
        <begin position="820"/>
        <end position="842"/>
    </location>
</feature>
<evidence type="ECO:0000256" key="3">
    <source>
        <dbReference type="ARBA" id="ARBA00022777"/>
    </source>
</evidence>
<dbReference type="Pfam" id="PF00017">
    <property type="entry name" value="SH2"/>
    <property type="match status" value="1"/>
</dbReference>
<proteinExistence type="inferred from homology"/>
<feature type="domain" description="SH2" evidence="11">
    <location>
        <begin position="423"/>
        <end position="516"/>
    </location>
</feature>
<evidence type="ECO:0000313" key="13">
    <source>
        <dbReference type="Proteomes" id="UP000492821"/>
    </source>
</evidence>